<dbReference type="EMBL" id="LNQL01000002">
    <property type="protein sequence ID" value="KSU49500.1"/>
    <property type="molecule type" value="Genomic_DNA"/>
</dbReference>
<keyword evidence="1" id="KW-0812">Transmembrane</keyword>
<reference evidence="2 3" key="1">
    <citation type="journal article" date="2015" name="Int. J. Syst. Evol. Microbiol.">
        <title>Exiguobacterium enclense sp. nov., isolated from sediment.</title>
        <authorList>
            <person name="Dastager S.G."/>
            <person name="Mawlankar R."/>
            <person name="Sonalkar V.V."/>
            <person name="Thorat M.N."/>
            <person name="Mual P."/>
            <person name="Verma A."/>
            <person name="Krishnamurthi S."/>
            <person name="Tang S.K."/>
            <person name="Li W.J."/>
        </authorList>
    </citation>
    <scope>NUCLEOTIDE SEQUENCE [LARGE SCALE GENOMIC DNA]</scope>
    <source>
        <strain evidence="2 3">NIO-1109</strain>
    </source>
</reference>
<dbReference type="AlphaFoldDB" id="A0A0V8GGW6"/>
<feature type="transmembrane region" description="Helical" evidence="1">
    <location>
        <begin position="86"/>
        <end position="106"/>
    </location>
</feature>
<dbReference type="Pfam" id="PF12811">
    <property type="entry name" value="BaxI_1"/>
    <property type="match status" value="1"/>
</dbReference>
<dbReference type="RefSeq" id="WP_058265258.1">
    <property type="nucleotide sequence ID" value="NZ_FMYN01000002.1"/>
</dbReference>
<dbReference type="Proteomes" id="UP000053797">
    <property type="component" value="Unassembled WGS sequence"/>
</dbReference>
<name>A0A0V8GGW6_9BACL</name>
<feature type="transmembrane region" description="Helical" evidence="1">
    <location>
        <begin position="112"/>
        <end position="134"/>
    </location>
</feature>
<feature type="transmembrane region" description="Helical" evidence="1">
    <location>
        <begin position="58"/>
        <end position="79"/>
    </location>
</feature>
<feature type="transmembrane region" description="Helical" evidence="1">
    <location>
        <begin position="180"/>
        <end position="203"/>
    </location>
</feature>
<organism evidence="2 3">
    <name type="scientific">Exiguobacterium indicum</name>
    <dbReference type="NCBI Taxonomy" id="296995"/>
    <lineage>
        <taxon>Bacteria</taxon>
        <taxon>Bacillati</taxon>
        <taxon>Bacillota</taxon>
        <taxon>Bacilli</taxon>
        <taxon>Bacillales</taxon>
        <taxon>Bacillales Family XII. Incertae Sedis</taxon>
        <taxon>Exiguobacterium</taxon>
    </lineage>
</organism>
<accession>A0A0V8GGW6</accession>
<proteinExistence type="predicted"/>
<keyword evidence="1" id="KW-1133">Transmembrane helix</keyword>
<evidence type="ECO:0000313" key="2">
    <source>
        <dbReference type="EMBL" id="KSU49500.1"/>
    </source>
</evidence>
<feature type="transmembrane region" description="Helical" evidence="1">
    <location>
        <begin position="146"/>
        <end position="168"/>
    </location>
</feature>
<evidence type="ECO:0008006" key="4">
    <source>
        <dbReference type="Google" id="ProtNLM"/>
    </source>
</evidence>
<gene>
    <name evidence="2" type="ORF">AS033_09030</name>
</gene>
<evidence type="ECO:0000313" key="3">
    <source>
        <dbReference type="Proteomes" id="UP000053797"/>
    </source>
</evidence>
<evidence type="ECO:0000256" key="1">
    <source>
        <dbReference type="SAM" id="Phobius"/>
    </source>
</evidence>
<feature type="transmembrane region" description="Helical" evidence="1">
    <location>
        <begin position="215"/>
        <end position="232"/>
    </location>
</feature>
<dbReference type="InterPro" id="IPR010539">
    <property type="entry name" value="BaxI_1-like"/>
</dbReference>
<dbReference type="PANTHER" id="PTHR41282">
    <property type="entry name" value="CONSERVED TRANSMEMBRANE PROTEIN-RELATED"/>
    <property type="match status" value="1"/>
</dbReference>
<dbReference type="OrthoDB" id="116480at2"/>
<dbReference type="PANTHER" id="PTHR41282:SF1">
    <property type="entry name" value="CONSERVED TRANSMEMBRANE PROTEIN-RELATED"/>
    <property type="match status" value="1"/>
</dbReference>
<comment type="caution">
    <text evidence="2">The sequence shown here is derived from an EMBL/GenBank/DDBJ whole genome shotgun (WGS) entry which is preliminary data.</text>
</comment>
<keyword evidence="1" id="KW-0472">Membrane</keyword>
<feature type="transmembrane region" description="Helical" evidence="1">
    <location>
        <begin position="34"/>
        <end position="52"/>
    </location>
</feature>
<protein>
    <recommendedName>
        <fullName evidence="4">Bax inhibitor-1/YccA family protein</fullName>
    </recommendedName>
</protein>
<sequence>MASRFKVNPALRRGFDTARVGERPMTKSGTMSKIFLMLALVTAAAGGSWFFLAENQGLLFPALIGGLVIGLILALIITFKPATAPVLSPVYAIVEGVAVGALSLMFESMYPGIVGKAVVATFVVAFAMWFVYSTGMIKVTQRFRSAVTAAILSIFVLYAVNLILALFSVDLPFMTGSSPVAIGVQFVIVIVASLSLVMDFDFISQQVRAGAPKSMEWVAAFGLIVTIIWLYIELLDLLYRLAARD</sequence>
<dbReference type="PIRSF" id="PIRSF009160">
    <property type="entry name" value="UCP009160"/>
    <property type="match status" value="1"/>
</dbReference>